<keyword evidence="9" id="KW-1185">Reference proteome</keyword>
<keyword evidence="3" id="KW-0732">Signal</keyword>
<keyword evidence="4 6" id="KW-0378">Hydrolase</keyword>
<dbReference type="Pfam" id="PF19961">
    <property type="entry name" value="EAD8"/>
    <property type="match status" value="1"/>
</dbReference>
<evidence type="ECO:0000256" key="1">
    <source>
        <dbReference type="ARBA" id="ARBA00008764"/>
    </source>
</evidence>
<evidence type="ECO:0000256" key="6">
    <source>
        <dbReference type="RuleBase" id="RU004296"/>
    </source>
</evidence>
<protein>
    <recommendedName>
        <fullName evidence="6">Serine protease</fullName>
        <ecNumber evidence="6">3.4.21.-</ecNumber>
    </recommendedName>
</protein>
<dbReference type="PRINTS" id="PR00839">
    <property type="entry name" value="V8PROTEASE"/>
</dbReference>
<dbReference type="PANTHER" id="PTHR36234:SF5">
    <property type="entry name" value="LYSYL ENDOPEPTIDASE"/>
    <property type="match status" value="1"/>
</dbReference>
<gene>
    <name evidence="8" type="ORF">GCM10010394_31320</name>
</gene>
<keyword evidence="2 6" id="KW-0645">Protease</keyword>
<evidence type="ECO:0000256" key="3">
    <source>
        <dbReference type="ARBA" id="ARBA00022729"/>
    </source>
</evidence>
<dbReference type="PANTHER" id="PTHR36234">
    <property type="entry name" value="LYSYL ENDOPEPTIDASE"/>
    <property type="match status" value="1"/>
</dbReference>
<accession>A0ABP3R1Q0</accession>
<feature type="domain" description="Effector-associated" evidence="7">
    <location>
        <begin position="7"/>
        <end position="99"/>
    </location>
</feature>
<dbReference type="EC" id="3.4.21.-" evidence="6"/>
<dbReference type="RefSeq" id="WP_344074186.1">
    <property type="nucleotide sequence ID" value="NZ_BAAACA010000014.1"/>
</dbReference>
<evidence type="ECO:0000313" key="8">
    <source>
        <dbReference type="EMBL" id="GAA0599491.1"/>
    </source>
</evidence>
<proteinExistence type="inferred from homology"/>
<comment type="similarity">
    <text evidence="1 6">Belongs to the peptidase S1B family.</text>
</comment>
<name>A0ABP3R1Q0_9ACTN</name>
<dbReference type="EMBL" id="BAAACA010000014">
    <property type="protein sequence ID" value="GAA0599491.1"/>
    <property type="molecule type" value="Genomic_DNA"/>
</dbReference>
<dbReference type="Pfam" id="PF13365">
    <property type="entry name" value="Trypsin_2"/>
    <property type="match status" value="1"/>
</dbReference>
<dbReference type="Gene3D" id="2.40.10.10">
    <property type="entry name" value="Trypsin-like serine proteases"/>
    <property type="match status" value="2"/>
</dbReference>
<evidence type="ECO:0000256" key="4">
    <source>
        <dbReference type="ARBA" id="ARBA00022801"/>
    </source>
</evidence>
<organism evidence="8 9">
    <name type="scientific">Streptomyces crystallinus</name>
    <dbReference type="NCBI Taxonomy" id="68191"/>
    <lineage>
        <taxon>Bacteria</taxon>
        <taxon>Bacillati</taxon>
        <taxon>Actinomycetota</taxon>
        <taxon>Actinomycetes</taxon>
        <taxon>Kitasatosporales</taxon>
        <taxon>Streptomycetaceae</taxon>
        <taxon>Streptomyces</taxon>
    </lineage>
</organism>
<dbReference type="InterPro" id="IPR043504">
    <property type="entry name" value="Peptidase_S1_PA_chymotrypsin"/>
</dbReference>
<dbReference type="Proteomes" id="UP001500668">
    <property type="component" value="Unassembled WGS sequence"/>
</dbReference>
<comment type="caution">
    <text evidence="8">The sequence shown here is derived from an EMBL/GenBank/DDBJ whole genome shotgun (WGS) entry which is preliminary data.</text>
</comment>
<evidence type="ECO:0000256" key="2">
    <source>
        <dbReference type="ARBA" id="ARBA00022670"/>
    </source>
</evidence>
<dbReference type="InterPro" id="IPR009003">
    <property type="entry name" value="Peptidase_S1_PA"/>
</dbReference>
<dbReference type="SUPFAM" id="SSF50494">
    <property type="entry name" value="Trypsin-like serine proteases"/>
    <property type="match status" value="1"/>
</dbReference>
<keyword evidence="5 6" id="KW-0720">Serine protease</keyword>
<evidence type="ECO:0000256" key="5">
    <source>
        <dbReference type="ARBA" id="ARBA00022825"/>
    </source>
</evidence>
<evidence type="ECO:0000259" key="7">
    <source>
        <dbReference type="Pfam" id="PF19961"/>
    </source>
</evidence>
<dbReference type="InterPro" id="IPR008256">
    <property type="entry name" value="Peptidase_S1B"/>
</dbReference>
<evidence type="ECO:0000313" key="9">
    <source>
        <dbReference type="Proteomes" id="UP001500668"/>
    </source>
</evidence>
<sequence length="347" mass="37083">MVELSMEERQRLVTLLAAVPVLGSASGRAEILALAGLGDLVPHIDLEGPTLVAVSRVVTHLCAYGRVSYDHEALGLLLNTVATLTGKEQQDFLAALLLRHRMMVPVSPAPAVTAWKGASGPGQVHEKIIAANTLRPVHFLELALAAARPVCQIVVAHGAGRWTGTGFLVADDLLLTNHHVLPHPDLLGGARFLFNYEDDPAGRPRPVHEARATGRLHLADERHDFALVELAGSPGAEWGRLAIAGSPPRPGDRVNIVQHPAGRPKQIAMQSNFVEYADDDVVQYVTATLPGSSGAPVLTDDWRVCAVHHAGGTLQEPATGSYYYRNEGILLSRVLAELPSGVRSRLG</sequence>
<reference evidence="9" key="1">
    <citation type="journal article" date="2019" name="Int. J. Syst. Evol. Microbiol.">
        <title>The Global Catalogue of Microorganisms (GCM) 10K type strain sequencing project: providing services to taxonomists for standard genome sequencing and annotation.</title>
        <authorList>
            <consortium name="The Broad Institute Genomics Platform"/>
            <consortium name="The Broad Institute Genome Sequencing Center for Infectious Disease"/>
            <person name="Wu L."/>
            <person name="Ma J."/>
        </authorList>
    </citation>
    <scope>NUCLEOTIDE SEQUENCE [LARGE SCALE GENOMIC DNA]</scope>
    <source>
        <strain evidence="9">JCM 5067</strain>
    </source>
</reference>
<dbReference type="InterPro" id="IPR045437">
    <property type="entry name" value="EAD8"/>
</dbReference>